<dbReference type="OrthoDB" id="329835at2759"/>
<accession>A0A6A6RRJ5</accession>
<dbReference type="Pfam" id="PF22621">
    <property type="entry name" value="CurL-like_PKS_C"/>
    <property type="match status" value="1"/>
</dbReference>
<dbReference type="SMART" id="SM00827">
    <property type="entry name" value="PKS_AT"/>
    <property type="match status" value="1"/>
</dbReference>
<dbReference type="GO" id="GO:0004312">
    <property type="term" value="F:fatty acid synthase activity"/>
    <property type="evidence" value="ECO:0007669"/>
    <property type="project" value="TreeGrafter"/>
</dbReference>
<evidence type="ECO:0000256" key="1">
    <source>
        <dbReference type="ARBA" id="ARBA00022450"/>
    </source>
</evidence>
<dbReference type="Proteomes" id="UP000799753">
    <property type="component" value="Unassembled WGS sequence"/>
</dbReference>
<dbReference type="InterPro" id="IPR014043">
    <property type="entry name" value="Acyl_transferase_dom"/>
</dbReference>
<organism evidence="4 5">
    <name type="scientific">Massarina eburnea CBS 473.64</name>
    <dbReference type="NCBI Taxonomy" id="1395130"/>
    <lineage>
        <taxon>Eukaryota</taxon>
        <taxon>Fungi</taxon>
        <taxon>Dikarya</taxon>
        <taxon>Ascomycota</taxon>
        <taxon>Pezizomycotina</taxon>
        <taxon>Dothideomycetes</taxon>
        <taxon>Pleosporomycetidae</taxon>
        <taxon>Pleosporales</taxon>
        <taxon>Massarineae</taxon>
        <taxon>Massarinaceae</taxon>
        <taxon>Massarina</taxon>
    </lineage>
</organism>
<gene>
    <name evidence="4" type="ORF">P280DRAFT_483122</name>
</gene>
<feature type="domain" description="Malonyl-CoA:ACP transacylase (MAT)" evidence="3">
    <location>
        <begin position="104"/>
        <end position="230"/>
    </location>
</feature>
<evidence type="ECO:0000313" key="5">
    <source>
        <dbReference type="Proteomes" id="UP000799753"/>
    </source>
</evidence>
<keyword evidence="2" id="KW-0597">Phosphoprotein</keyword>
<dbReference type="Gene3D" id="3.30.70.3290">
    <property type="match status" value="1"/>
</dbReference>
<reference evidence="4" key="1">
    <citation type="journal article" date="2020" name="Stud. Mycol.">
        <title>101 Dothideomycetes genomes: a test case for predicting lifestyles and emergence of pathogens.</title>
        <authorList>
            <person name="Haridas S."/>
            <person name="Albert R."/>
            <person name="Binder M."/>
            <person name="Bloem J."/>
            <person name="Labutti K."/>
            <person name="Salamov A."/>
            <person name="Andreopoulos B."/>
            <person name="Baker S."/>
            <person name="Barry K."/>
            <person name="Bills G."/>
            <person name="Bluhm B."/>
            <person name="Cannon C."/>
            <person name="Castanera R."/>
            <person name="Culley D."/>
            <person name="Daum C."/>
            <person name="Ezra D."/>
            <person name="Gonzalez J."/>
            <person name="Henrissat B."/>
            <person name="Kuo A."/>
            <person name="Liang C."/>
            <person name="Lipzen A."/>
            <person name="Lutzoni F."/>
            <person name="Magnuson J."/>
            <person name="Mondo S."/>
            <person name="Nolan M."/>
            <person name="Ohm R."/>
            <person name="Pangilinan J."/>
            <person name="Park H.-J."/>
            <person name="Ramirez L."/>
            <person name="Alfaro M."/>
            <person name="Sun H."/>
            <person name="Tritt A."/>
            <person name="Yoshinaga Y."/>
            <person name="Zwiers L.-H."/>
            <person name="Turgeon B."/>
            <person name="Goodwin S."/>
            <person name="Spatafora J."/>
            <person name="Crous P."/>
            <person name="Grigoriev I."/>
        </authorList>
    </citation>
    <scope>NUCLEOTIDE SEQUENCE</scope>
    <source>
        <strain evidence="4">CBS 473.64</strain>
    </source>
</reference>
<dbReference type="EMBL" id="MU006794">
    <property type="protein sequence ID" value="KAF2637241.1"/>
    <property type="molecule type" value="Genomic_DNA"/>
</dbReference>
<evidence type="ECO:0000313" key="4">
    <source>
        <dbReference type="EMBL" id="KAF2637241.1"/>
    </source>
</evidence>
<sequence length="230" mass="25631">MLVVETRSSNIYTPRSAHVMNISAKTSKALEELRSRYITLLQKGNYQNYTIADLCYSANARRQYHDEFRISVVGNPIEDLVQKLESAHMVKKVAKATQDITVFLFSGQANLYRGIGAELFSTAPVFQEAVLKCSEILRQLGFEGVEHFISNNDRGQKGVGDEEEVLSQCACFVVQYALAKLWQSWEVEPEVVIGHSMGAYAAFVTSGTLSLEDALLLIAKRAQLMVSHCT</sequence>
<dbReference type="PANTHER" id="PTHR43775:SF37">
    <property type="entry name" value="SI:DKEY-61P9.11"/>
    <property type="match status" value="1"/>
</dbReference>
<proteinExistence type="predicted"/>
<dbReference type="InterPro" id="IPR016035">
    <property type="entry name" value="Acyl_Trfase/lysoPLipase"/>
</dbReference>
<dbReference type="AlphaFoldDB" id="A0A6A6RRJ5"/>
<name>A0A6A6RRJ5_9PLEO</name>
<dbReference type="Pfam" id="PF00698">
    <property type="entry name" value="Acyl_transf_1"/>
    <property type="match status" value="1"/>
</dbReference>
<dbReference type="Gene3D" id="3.40.366.10">
    <property type="entry name" value="Malonyl-Coenzyme A Acyl Carrier Protein, domain 2"/>
    <property type="match status" value="1"/>
</dbReference>
<keyword evidence="1" id="KW-0596">Phosphopantetheine</keyword>
<keyword evidence="5" id="KW-1185">Reference proteome</keyword>
<dbReference type="PANTHER" id="PTHR43775">
    <property type="entry name" value="FATTY ACID SYNTHASE"/>
    <property type="match status" value="1"/>
</dbReference>
<evidence type="ECO:0000259" key="3">
    <source>
        <dbReference type="SMART" id="SM00827"/>
    </source>
</evidence>
<evidence type="ECO:0000256" key="2">
    <source>
        <dbReference type="ARBA" id="ARBA00022553"/>
    </source>
</evidence>
<dbReference type="InterPro" id="IPR050091">
    <property type="entry name" value="PKS_NRPS_Biosynth_Enz"/>
</dbReference>
<dbReference type="InterPro" id="IPR001227">
    <property type="entry name" value="Ac_transferase_dom_sf"/>
</dbReference>
<protein>
    <submittedName>
        <fullName evidence="4">FabD/lysophospholipase-like protein</fullName>
    </submittedName>
</protein>
<dbReference type="SUPFAM" id="SSF52151">
    <property type="entry name" value="FabD/lysophospholipase-like"/>
    <property type="match status" value="1"/>
</dbReference>
<dbReference type="GO" id="GO:0006633">
    <property type="term" value="P:fatty acid biosynthetic process"/>
    <property type="evidence" value="ECO:0007669"/>
    <property type="project" value="TreeGrafter"/>
</dbReference>